<sequence precursor="true">MFDRRPAVCRSVTCLALAALASALTGCGDGKIKTYPATGTVTVGGKPYPGAKVMLVPVGGSESFQKERPFGITGMDGRFSMKTFVDSDGAPAGDYQVMIRTAKPDPRKPDQAEWGRRPPIDSKYSKPDTSGLTATVEEGATEIPPFAL</sequence>
<dbReference type="PROSITE" id="PS51257">
    <property type="entry name" value="PROKAR_LIPOPROTEIN"/>
    <property type="match status" value="1"/>
</dbReference>
<name>A0A518K769_9BACT</name>
<dbReference type="Proteomes" id="UP000316426">
    <property type="component" value="Chromosome"/>
</dbReference>
<evidence type="ECO:0000256" key="1">
    <source>
        <dbReference type="SAM" id="MobiDB-lite"/>
    </source>
</evidence>
<dbReference type="AlphaFoldDB" id="A0A518K769"/>
<feature type="signal peptide" evidence="2">
    <location>
        <begin position="1"/>
        <end position="21"/>
    </location>
</feature>
<reference evidence="3 4" key="1">
    <citation type="submission" date="2019-02" db="EMBL/GenBank/DDBJ databases">
        <title>Deep-cultivation of Planctomycetes and their phenomic and genomic characterization uncovers novel biology.</title>
        <authorList>
            <person name="Wiegand S."/>
            <person name="Jogler M."/>
            <person name="Boedeker C."/>
            <person name="Pinto D."/>
            <person name="Vollmers J."/>
            <person name="Rivas-Marin E."/>
            <person name="Kohn T."/>
            <person name="Peeters S.H."/>
            <person name="Heuer A."/>
            <person name="Rast P."/>
            <person name="Oberbeckmann S."/>
            <person name="Bunk B."/>
            <person name="Jeske O."/>
            <person name="Meyerdierks A."/>
            <person name="Storesund J.E."/>
            <person name="Kallscheuer N."/>
            <person name="Luecker S."/>
            <person name="Lage O.M."/>
            <person name="Pohl T."/>
            <person name="Merkel B.J."/>
            <person name="Hornburger P."/>
            <person name="Mueller R.-W."/>
            <person name="Bruemmer F."/>
            <person name="Labrenz M."/>
            <person name="Spormann A.M."/>
            <person name="Op den Camp H."/>
            <person name="Overmann J."/>
            <person name="Amann R."/>
            <person name="Jetten M.S.M."/>
            <person name="Mascher T."/>
            <person name="Medema M.H."/>
            <person name="Devos D.P."/>
            <person name="Kaster A.-K."/>
            <person name="Ovreas L."/>
            <person name="Rohde M."/>
            <person name="Galperin M.Y."/>
            <person name="Jogler C."/>
        </authorList>
    </citation>
    <scope>NUCLEOTIDE SEQUENCE [LARGE SCALE GENOMIC DNA]</scope>
    <source>
        <strain evidence="3 4">Spa11</strain>
    </source>
</reference>
<keyword evidence="4" id="KW-1185">Reference proteome</keyword>
<feature type="compositionally biased region" description="Basic and acidic residues" evidence="1">
    <location>
        <begin position="102"/>
        <end position="126"/>
    </location>
</feature>
<keyword evidence="2" id="KW-0732">Signal</keyword>
<feature type="chain" id="PRO_5022209558" description="Carboxypeptidase regulatory-like domain-containing protein" evidence="2">
    <location>
        <begin position="22"/>
        <end position="148"/>
    </location>
</feature>
<evidence type="ECO:0000256" key="2">
    <source>
        <dbReference type="SAM" id="SignalP"/>
    </source>
</evidence>
<proteinExistence type="predicted"/>
<evidence type="ECO:0008006" key="5">
    <source>
        <dbReference type="Google" id="ProtNLM"/>
    </source>
</evidence>
<dbReference type="KEGG" id="bmei:Spa11_18150"/>
<gene>
    <name evidence="3" type="ORF">Spa11_18150</name>
</gene>
<protein>
    <recommendedName>
        <fullName evidence="5">Carboxypeptidase regulatory-like domain-containing protein</fullName>
    </recommendedName>
</protein>
<dbReference type="EMBL" id="CP036349">
    <property type="protein sequence ID" value="QDV73617.1"/>
    <property type="molecule type" value="Genomic_DNA"/>
</dbReference>
<feature type="region of interest" description="Disordered" evidence="1">
    <location>
        <begin position="101"/>
        <end position="148"/>
    </location>
</feature>
<evidence type="ECO:0000313" key="3">
    <source>
        <dbReference type="EMBL" id="QDV73617.1"/>
    </source>
</evidence>
<organism evidence="3 4">
    <name type="scientific">Botrimarina mediterranea</name>
    <dbReference type="NCBI Taxonomy" id="2528022"/>
    <lineage>
        <taxon>Bacteria</taxon>
        <taxon>Pseudomonadati</taxon>
        <taxon>Planctomycetota</taxon>
        <taxon>Planctomycetia</taxon>
        <taxon>Pirellulales</taxon>
        <taxon>Lacipirellulaceae</taxon>
        <taxon>Botrimarina</taxon>
    </lineage>
</organism>
<accession>A0A518K769</accession>
<evidence type="ECO:0000313" key="4">
    <source>
        <dbReference type="Proteomes" id="UP000316426"/>
    </source>
</evidence>
<dbReference type="RefSeq" id="WP_145110923.1">
    <property type="nucleotide sequence ID" value="NZ_CP036349.1"/>
</dbReference>